<evidence type="ECO:0000256" key="8">
    <source>
        <dbReference type="ARBA" id="ARBA00022723"/>
    </source>
</evidence>
<dbReference type="GO" id="GO:0046872">
    <property type="term" value="F:metal ion binding"/>
    <property type="evidence" value="ECO:0007669"/>
    <property type="project" value="UniProtKB-KW"/>
</dbReference>
<evidence type="ECO:0000256" key="14">
    <source>
        <dbReference type="PIRSR" id="PIRSR622684-1"/>
    </source>
</evidence>
<keyword evidence="6" id="KW-0963">Cytoplasm</keyword>
<evidence type="ECO:0000256" key="3">
    <source>
        <dbReference type="ARBA" id="ARBA00004496"/>
    </source>
</evidence>
<dbReference type="Gene3D" id="2.60.120.380">
    <property type="match status" value="1"/>
</dbReference>
<dbReference type="SUPFAM" id="SSF54001">
    <property type="entry name" value="Cysteine proteinases"/>
    <property type="match status" value="1"/>
</dbReference>
<comment type="cofactor">
    <cofactor evidence="1">
        <name>Ca(2+)</name>
        <dbReference type="ChEBI" id="CHEBI:29108"/>
    </cofactor>
</comment>
<evidence type="ECO:0000256" key="2">
    <source>
        <dbReference type="ARBA" id="ARBA00004236"/>
    </source>
</evidence>
<dbReference type="GO" id="GO:0006508">
    <property type="term" value="P:proteolysis"/>
    <property type="evidence" value="ECO:0007669"/>
    <property type="project" value="UniProtKB-KW"/>
</dbReference>
<dbReference type="InterPro" id="IPR018247">
    <property type="entry name" value="EF_Hand_1_Ca_BS"/>
</dbReference>
<dbReference type="InterPro" id="IPR033883">
    <property type="entry name" value="C2_III"/>
</dbReference>
<feature type="active site" evidence="14 15">
    <location>
        <position position="105"/>
    </location>
</feature>
<dbReference type="InterPro" id="IPR022684">
    <property type="entry name" value="Calpain_cysteine_protease"/>
</dbReference>
<evidence type="ECO:0000256" key="5">
    <source>
        <dbReference type="ARBA" id="ARBA00022475"/>
    </source>
</evidence>
<evidence type="ECO:0000313" key="18">
    <source>
        <dbReference type="Proteomes" id="UP000472265"/>
    </source>
</evidence>
<dbReference type="PANTHER" id="PTHR10183:SF268">
    <property type="entry name" value="CALPAIN-2 CATALYTIC SUBUNIT"/>
    <property type="match status" value="1"/>
</dbReference>
<dbReference type="PROSITE" id="PS00018">
    <property type="entry name" value="EF_HAND_1"/>
    <property type="match status" value="1"/>
</dbReference>
<feature type="active site" evidence="14 15">
    <location>
        <position position="287"/>
    </location>
</feature>
<sequence>MSGIAAAVQHRREKNQGIGTNSQAVKYLNQDYEALRQRCFESGRLFQDESFPALPSSLGFNELGPNSYKVRGVSWQRPTELTSDPEFIISGASRTDICQGALGDCWLLAAIASLTLNEEVLARVVPHGQSFRDGEYAGIFHFQFWQFGEWVDVVIDDRLPAKDGELLFVHSAEGREFWSALLEKAYAKLNGSYEALSGGSTTEGFEDFTGGIAEVHELSRPSPHLFHIIQKAQSRGSLMGCSIDITSSADSEAVTRQKLVKGHAYSVTGTAQVEYRGNMEKLIRIRNPWVRWSGPDSQQWRNISDEDRERLSHRSEDGEFCDDYRHQVGSVQVRCSWRRGSTAVDWRKAGCSFVVGLIQKNRRRLRKTGEDMHTVGFAIYEVSRLFSLDRNVHLNRNFFLRHASAARSETFINLREVCSRFCLPPGEYLILPSTFEPNKNGDFCVRVFSEKQADFQELDDPVESRVEKIEIDEEDVDDRFRSLFGQLAGGDCEISAFELQKILNKVVTKRKSHVTCRHSAELQLTCELCTDCLSPQDLTSRPKDVDNSGTMSSTEMRTAVEEAGFSLNNALHQVLVARYSESDLTIDFDNFVGCLVRLETMFNTFNTLDKDNSGNIDMLTVSMLTPADV</sequence>
<evidence type="ECO:0000256" key="13">
    <source>
        <dbReference type="ARBA" id="ARBA00023136"/>
    </source>
</evidence>
<dbReference type="SMART" id="SM00720">
    <property type="entry name" value="calpain_III"/>
    <property type="match status" value="1"/>
</dbReference>
<keyword evidence="18" id="KW-1185">Reference proteome</keyword>
<dbReference type="CDD" id="cd00214">
    <property type="entry name" value="Calpain_III"/>
    <property type="match status" value="1"/>
</dbReference>
<reference evidence="17" key="3">
    <citation type="submission" date="2025-09" db="UniProtKB">
        <authorList>
            <consortium name="Ensembl"/>
        </authorList>
    </citation>
    <scope>IDENTIFICATION</scope>
</reference>
<reference evidence="17" key="1">
    <citation type="submission" date="2021-04" db="EMBL/GenBank/DDBJ databases">
        <authorList>
            <consortium name="Wellcome Sanger Institute Data Sharing"/>
        </authorList>
    </citation>
    <scope>NUCLEOTIDE SEQUENCE [LARGE SCALE GENOMIC DNA]</scope>
</reference>
<dbReference type="PROSITE" id="PS50203">
    <property type="entry name" value="CALPAIN_CAT"/>
    <property type="match status" value="1"/>
</dbReference>
<dbReference type="CDD" id="cd00044">
    <property type="entry name" value="CysPc"/>
    <property type="match status" value="1"/>
</dbReference>
<comment type="subcellular location">
    <subcellularLocation>
        <location evidence="2">Cell membrane</location>
    </subcellularLocation>
    <subcellularLocation>
        <location evidence="3">Cytoplasm</location>
    </subcellularLocation>
</comment>
<evidence type="ECO:0000256" key="12">
    <source>
        <dbReference type="ARBA" id="ARBA00022837"/>
    </source>
</evidence>
<dbReference type="Gene3D" id="1.10.238.10">
    <property type="entry name" value="EF-hand"/>
    <property type="match status" value="1"/>
</dbReference>
<dbReference type="InterPro" id="IPR001300">
    <property type="entry name" value="Peptidase_C2_calpain_cat"/>
</dbReference>
<feature type="active site" evidence="14 15">
    <location>
        <position position="263"/>
    </location>
</feature>
<evidence type="ECO:0000256" key="6">
    <source>
        <dbReference type="ARBA" id="ARBA00022490"/>
    </source>
</evidence>
<keyword evidence="9" id="KW-0677">Repeat</keyword>
<dbReference type="PANTHER" id="PTHR10183">
    <property type="entry name" value="CALPAIN"/>
    <property type="match status" value="1"/>
</dbReference>
<dbReference type="GeneTree" id="ENSGT00940000154784"/>
<evidence type="ECO:0000256" key="4">
    <source>
        <dbReference type="ARBA" id="ARBA00007623"/>
    </source>
</evidence>
<organism evidence="17 18">
    <name type="scientific">Sparus aurata</name>
    <name type="common">Gilthead sea bream</name>
    <dbReference type="NCBI Taxonomy" id="8175"/>
    <lineage>
        <taxon>Eukaryota</taxon>
        <taxon>Metazoa</taxon>
        <taxon>Chordata</taxon>
        <taxon>Craniata</taxon>
        <taxon>Vertebrata</taxon>
        <taxon>Euteleostomi</taxon>
        <taxon>Actinopterygii</taxon>
        <taxon>Neopterygii</taxon>
        <taxon>Teleostei</taxon>
        <taxon>Neoteleostei</taxon>
        <taxon>Acanthomorphata</taxon>
        <taxon>Eupercaria</taxon>
        <taxon>Spariformes</taxon>
        <taxon>Sparidae</taxon>
        <taxon>Sparus</taxon>
    </lineage>
</organism>
<dbReference type="InterPro" id="IPR036213">
    <property type="entry name" value="Calpain_III_sf"/>
</dbReference>
<proteinExistence type="inferred from homology"/>
<dbReference type="Gene3D" id="3.90.70.10">
    <property type="entry name" value="Cysteine proteinases"/>
    <property type="match status" value="1"/>
</dbReference>
<dbReference type="Pfam" id="PF01067">
    <property type="entry name" value="Calpain_III"/>
    <property type="match status" value="1"/>
</dbReference>
<dbReference type="SUPFAM" id="SSF49758">
    <property type="entry name" value="Calpain large subunit, middle domain (domain III)"/>
    <property type="match status" value="1"/>
</dbReference>
<evidence type="ECO:0000256" key="9">
    <source>
        <dbReference type="ARBA" id="ARBA00022737"/>
    </source>
</evidence>
<evidence type="ECO:0000313" key="17">
    <source>
        <dbReference type="Ensembl" id="ENSSAUP00010000071.1"/>
    </source>
</evidence>
<dbReference type="GO" id="GO:0005886">
    <property type="term" value="C:plasma membrane"/>
    <property type="evidence" value="ECO:0007669"/>
    <property type="project" value="UniProtKB-SubCell"/>
</dbReference>
<name>A0A671TFT2_SPAAU</name>
<keyword evidence="7 15" id="KW-0645">Protease</keyword>
<feature type="domain" description="Calpain catalytic" evidence="16">
    <location>
        <begin position="45"/>
        <end position="320"/>
    </location>
</feature>
<protein>
    <submittedName>
        <fullName evidence="17">Calpain 2, (m/II) large subunit, like</fullName>
    </submittedName>
</protein>
<dbReference type="GO" id="GO:0005737">
    <property type="term" value="C:cytoplasm"/>
    <property type="evidence" value="ECO:0007669"/>
    <property type="project" value="UniProtKB-SubCell"/>
</dbReference>
<dbReference type="InterPro" id="IPR038765">
    <property type="entry name" value="Papain-like_cys_pep_sf"/>
</dbReference>
<keyword evidence="13" id="KW-0472">Membrane</keyword>
<evidence type="ECO:0000256" key="10">
    <source>
        <dbReference type="ARBA" id="ARBA00022801"/>
    </source>
</evidence>
<dbReference type="InterPro" id="IPR022682">
    <property type="entry name" value="Calpain_domain_III"/>
</dbReference>
<evidence type="ECO:0000259" key="16">
    <source>
        <dbReference type="PROSITE" id="PS50203"/>
    </source>
</evidence>
<evidence type="ECO:0000256" key="1">
    <source>
        <dbReference type="ARBA" id="ARBA00001913"/>
    </source>
</evidence>
<dbReference type="SMART" id="SM00230">
    <property type="entry name" value="CysPc"/>
    <property type="match status" value="1"/>
</dbReference>
<keyword evidence="5" id="KW-1003">Cell membrane</keyword>
<dbReference type="Ensembl" id="ENSSAUT00010000073.1">
    <property type="protein sequence ID" value="ENSSAUP00010000071.1"/>
    <property type="gene ID" value="ENSSAUG00010000030.1"/>
</dbReference>
<dbReference type="PROSITE" id="PS00139">
    <property type="entry name" value="THIOL_PROTEASE_CYS"/>
    <property type="match status" value="1"/>
</dbReference>
<keyword evidence="12" id="KW-0106">Calcium</keyword>
<evidence type="ECO:0000256" key="7">
    <source>
        <dbReference type="ARBA" id="ARBA00022670"/>
    </source>
</evidence>
<keyword evidence="8" id="KW-0479">Metal-binding</keyword>
<dbReference type="Pfam" id="PF00648">
    <property type="entry name" value="Peptidase_C2"/>
    <property type="match status" value="1"/>
</dbReference>
<dbReference type="PRINTS" id="PR00704">
    <property type="entry name" value="CALPAIN"/>
</dbReference>
<evidence type="ECO:0000256" key="11">
    <source>
        <dbReference type="ARBA" id="ARBA00022807"/>
    </source>
</evidence>
<dbReference type="GO" id="GO:0004198">
    <property type="term" value="F:calcium-dependent cysteine-type endopeptidase activity"/>
    <property type="evidence" value="ECO:0007669"/>
    <property type="project" value="InterPro"/>
</dbReference>
<gene>
    <name evidence="17" type="primary">CAPN2</name>
</gene>
<dbReference type="InterPro" id="IPR022683">
    <property type="entry name" value="Calpain_III"/>
</dbReference>
<keyword evidence="10 15" id="KW-0378">Hydrolase</keyword>
<dbReference type="InterPro" id="IPR000169">
    <property type="entry name" value="Pept_cys_AS"/>
</dbReference>
<reference evidence="17" key="2">
    <citation type="submission" date="2025-08" db="UniProtKB">
        <authorList>
            <consortium name="Ensembl"/>
        </authorList>
    </citation>
    <scope>IDENTIFICATION</scope>
</reference>
<dbReference type="Proteomes" id="UP000472265">
    <property type="component" value="Chromosome 1"/>
</dbReference>
<dbReference type="AlphaFoldDB" id="A0A671TFT2"/>
<accession>A0A671TFT2</accession>
<dbReference type="FunFam" id="2.60.120.380:FF:000001">
    <property type="entry name" value="Calpain-1 catalytic subunit"/>
    <property type="match status" value="1"/>
</dbReference>
<comment type="similarity">
    <text evidence="4">Belongs to the peptidase C2 family.</text>
</comment>
<dbReference type="SUPFAM" id="SSF47473">
    <property type="entry name" value="EF-hand"/>
    <property type="match status" value="1"/>
</dbReference>
<keyword evidence="11 15" id="KW-0788">Thiol protease</keyword>
<evidence type="ECO:0000256" key="15">
    <source>
        <dbReference type="PROSITE-ProRule" id="PRU00239"/>
    </source>
</evidence>
<dbReference type="InterPro" id="IPR011992">
    <property type="entry name" value="EF-hand-dom_pair"/>
</dbReference>